<proteinExistence type="predicted"/>
<gene>
    <name evidence="2" type="ORF">RhiirA1_111661</name>
</gene>
<evidence type="ECO:0000313" key="3">
    <source>
        <dbReference type="Proteomes" id="UP000232688"/>
    </source>
</evidence>
<sequence>MNSAREEYEKLLDKTRERVKLAEQENAEKMKALEQVEKLVKNITEAILEYMPIVTAYDSSKSTEQAKLETNLNPINMIQKVGSVAKSMAQELHDTKQVCYIIVYKMYLFDYIN</sequence>
<dbReference type="VEuPathDB" id="FungiDB:RhiirA1_111661"/>
<accession>A0A2N0S3K5</accession>
<keyword evidence="1" id="KW-0175">Coiled coil</keyword>
<evidence type="ECO:0000256" key="1">
    <source>
        <dbReference type="SAM" id="Coils"/>
    </source>
</evidence>
<name>A0A2N0S3K5_9GLOM</name>
<reference evidence="2 3" key="1">
    <citation type="submission" date="2017-10" db="EMBL/GenBank/DDBJ databases">
        <title>Extensive intraspecific genome diversity in a model arbuscular mycorrhizal fungus.</title>
        <authorList>
            <person name="Chen E.C.H."/>
            <person name="Morin E."/>
            <person name="Baudet D."/>
            <person name="Noel J."/>
            <person name="Ndikumana S."/>
            <person name="Charron P."/>
            <person name="St-Onge C."/>
            <person name="Giorgi J."/>
            <person name="Grigoriev I.V."/>
            <person name="Roux C."/>
            <person name="Martin F.M."/>
            <person name="Corradi N."/>
        </authorList>
    </citation>
    <scope>NUCLEOTIDE SEQUENCE [LARGE SCALE GENOMIC DNA]</scope>
    <source>
        <strain evidence="2 3">A1</strain>
    </source>
</reference>
<dbReference type="EMBL" id="LLXH01000242">
    <property type="protein sequence ID" value="PKC70127.1"/>
    <property type="molecule type" value="Genomic_DNA"/>
</dbReference>
<dbReference type="Proteomes" id="UP000232688">
    <property type="component" value="Unassembled WGS sequence"/>
</dbReference>
<feature type="coiled-coil region" evidence="1">
    <location>
        <begin position="5"/>
        <end position="46"/>
    </location>
</feature>
<reference evidence="2 3" key="2">
    <citation type="submission" date="2017-10" db="EMBL/GenBank/DDBJ databases">
        <title>Genome analyses suggest a sexual origin of heterokaryosis in a supposedly ancient asexual fungus.</title>
        <authorList>
            <person name="Corradi N."/>
            <person name="Sedzielewska K."/>
            <person name="Noel J."/>
            <person name="Charron P."/>
            <person name="Farinelli L."/>
            <person name="Marton T."/>
            <person name="Kruger M."/>
            <person name="Pelin A."/>
            <person name="Brachmann A."/>
            <person name="Corradi N."/>
        </authorList>
    </citation>
    <scope>NUCLEOTIDE SEQUENCE [LARGE SCALE GENOMIC DNA]</scope>
    <source>
        <strain evidence="2 3">A1</strain>
    </source>
</reference>
<dbReference type="AlphaFoldDB" id="A0A2N0S3K5"/>
<protein>
    <submittedName>
        <fullName evidence="2">Uncharacterized protein</fullName>
    </submittedName>
</protein>
<comment type="caution">
    <text evidence="2">The sequence shown here is derived from an EMBL/GenBank/DDBJ whole genome shotgun (WGS) entry which is preliminary data.</text>
</comment>
<dbReference type="VEuPathDB" id="FungiDB:RhiirFUN_009956"/>
<dbReference type="VEuPathDB" id="FungiDB:FUN_006179"/>
<evidence type="ECO:0000313" key="2">
    <source>
        <dbReference type="EMBL" id="PKC70127.1"/>
    </source>
</evidence>
<organism evidence="2 3">
    <name type="scientific">Rhizophagus irregularis</name>
    <dbReference type="NCBI Taxonomy" id="588596"/>
    <lineage>
        <taxon>Eukaryota</taxon>
        <taxon>Fungi</taxon>
        <taxon>Fungi incertae sedis</taxon>
        <taxon>Mucoromycota</taxon>
        <taxon>Glomeromycotina</taxon>
        <taxon>Glomeromycetes</taxon>
        <taxon>Glomerales</taxon>
        <taxon>Glomeraceae</taxon>
        <taxon>Rhizophagus</taxon>
    </lineage>
</organism>